<evidence type="ECO:0000256" key="1">
    <source>
        <dbReference type="ARBA" id="ARBA00022722"/>
    </source>
</evidence>
<keyword evidence="3" id="KW-0378">Hydrolase</keyword>
<dbReference type="Proteomes" id="UP000276899">
    <property type="component" value="Chromosome"/>
</dbReference>
<dbReference type="GO" id="GO:0046872">
    <property type="term" value="F:metal ion binding"/>
    <property type="evidence" value="ECO:0007669"/>
    <property type="project" value="UniProtKB-KW"/>
</dbReference>
<keyword evidence="1" id="KW-0540">Nuclease</keyword>
<reference evidence="6 7" key="1">
    <citation type="submission" date="2018-12" db="EMBL/GenBank/DDBJ databases">
        <authorList>
            <consortium name="Pathogen Informatics"/>
        </authorList>
    </citation>
    <scope>NUCLEOTIDE SEQUENCE [LARGE SCALE GENOMIC DNA]</scope>
    <source>
        <strain evidence="6 7">NCTC11923</strain>
    </source>
</reference>
<evidence type="ECO:0000313" key="7">
    <source>
        <dbReference type="Proteomes" id="UP000276899"/>
    </source>
</evidence>
<feature type="domain" description="PIN" evidence="5">
    <location>
        <begin position="2"/>
        <end position="120"/>
    </location>
</feature>
<name>A0A448K9T1_9ACTO</name>
<dbReference type="AlphaFoldDB" id="A0A448K9T1"/>
<gene>
    <name evidence="6" type="ORF">NCTC11923_00249</name>
</gene>
<keyword evidence="4" id="KW-0460">Magnesium</keyword>
<evidence type="ECO:0000259" key="5">
    <source>
        <dbReference type="Pfam" id="PF01850"/>
    </source>
</evidence>
<accession>A0A448K9T1</accession>
<evidence type="ECO:0000313" key="6">
    <source>
        <dbReference type="EMBL" id="VEG73640.1"/>
    </source>
</evidence>
<protein>
    <submittedName>
        <fullName evidence="6">Predicted nucleic acid-binding protein, contains PIN domain</fullName>
    </submittedName>
</protein>
<proteinExistence type="predicted"/>
<evidence type="ECO:0000256" key="3">
    <source>
        <dbReference type="ARBA" id="ARBA00022801"/>
    </source>
</evidence>
<evidence type="ECO:0000256" key="2">
    <source>
        <dbReference type="ARBA" id="ARBA00022723"/>
    </source>
</evidence>
<dbReference type="Gene3D" id="3.40.50.1010">
    <property type="entry name" value="5'-nuclease"/>
    <property type="match status" value="1"/>
</dbReference>
<dbReference type="SUPFAM" id="SSF88723">
    <property type="entry name" value="PIN domain-like"/>
    <property type="match status" value="1"/>
</dbReference>
<keyword evidence="2" id="KW-0479">Metal-binding</keyword>
<dbReference type="GO" id="GO:0016787">
    <property type="term" value="F:hydrolase activity"/>
    <property type="evidence" value="ECO:0007669"/>
    <property type="project" value="UniProtKB-KW"/>
</dbReference>
<dbReference type="STRING" id="1278298.GCA_000428685_01564"/>
<dbReference type="EMBL" id="LR134363">
    <property type="protein sequence ID" value="VEG73640.1"/>
    <property type="molecule type" value="Genomic_DNA"/>
</dbReference>
<keyword evidence="7" id="KW-1185">Reference proteome</keyword>
<dbReference type="RefSeq" id="WP_026426726.1">
    <property type="nucleotide sequence ID" value="NZ_CBCRWE010000090.1"/>
</dbReference>
<dbReference type="GO" id="GO:0004518">
    <property type="term" value="F:nuclease activity"/>
    <property type="evidence" value="ECO:0007669"/>
    <property type="project" value="UniProtKB-KW"/>
</dbReference>
<dbReference type="Pfam" id="PF01850">
    <property type="entry name" value="PIN"/>
    <property type="match status" value="1"/>
</dbReference>
<organism evidence="6 7">
    <name type="scientific">Actinomyces slackii</name>
    <dbReference type="NCBI Taxonomy" id="52774"/>
    <lineage>
        <taxon>Bacteria</taxon>
        <taxon>Bacillati</taxon>
        <taxon>Actinomycetota</taxon>
        <taxon>Actinomycetes</taxon>
        <taxon>Actinomycetales</taxon>
        <taxon>Actinomycetaceae</taxon>
        <taxon>Actinomyces</taxon>
    </lineage>
</organism>
<dbReference type="InterPro" id="IPR029060">
    <property type="entry name" value="PIN-like_dom_sf"/>
</dbReference>
<evidence type="ECO:0000256" key="4">
    <source>
        <dbReference type="ARBA" id="ARBA00022842"/>
    </source>
</evidence>
<dbReference type="KEGG" id="asla:NCTC11923_00249"/>
<sequence>MIYLDTSVMLLVLFDQEGAEHAERTLRELREERMVASSLLAIESARAIRREALDMALVDDLLAGVDLVGMSQEVVDRACSLTGELKSLDAIHLATALILHCESDPVTLLTHDARLAAVARSHGLRVVDLTEESDAGR</sequence>
<dbReference type="InterPro" id="IPR002716">
    <property type="entry name" value="PIN_dom"/>
</dbReference>